<sequence length="291" mass="32836">MAIIISFINLKGGVGKTTTAVAVAEMLSGVFDRKVLVIDLDPQTNATLMLIGEEKWENLNENHHTIAQLFLDAIYPNYSKFNLKKTLQHQVSNVRDLINLDLLPSSLDLINIQDRLGTISTGRFYAANPINILRRGIKSIIDQYDYILIDCPPNLGIVTLNGLRISHGYIIPTIPDILSTYGIPQITKTLGDFSETIAETIHPLGIVISQYHPGMSLHDRVIKDLRRYSKDARVFETQIPHKQQIAEAVEFDHPNKFTTLRQKWGYGGQFEKYLNLTKEIRIAASQVLKSK</sequence>
<dbReference type="Pfam" id="PF13614">
    <property type="entry name" value="AAA_31"/>
    <property type="match status" value="1"/>
</dbReference>
<organism evidence="2 3">
    <name type="scientific">Limnofasciculus baicalensis BBK-W-15</name>
    <dbReference type="NCBI Taxonomy" id="2699891"/>
    <lineage>
        <taxon>Bacteria</taxon>
        <taxon>Bacillati</taxon>
        <taxon>Cyanobacteriota</taxon>
        <taxon>Cyanophyceae</taxon>
        <taxon>Coleofasciculales</taxon>
        <taxon>Coleofasciculaceae</taxon>
        <taxon>Limnofasciculus</taxon>
        <taxon>Limnofasciculus baicalensis</taxon>
    </lineage>
</organism>
<dbReference type="Proteomes" id="UP001204953">
    <property type="component" value="Unassembled WGS sequence"/>
</dbReference>
<gene>
    <name evidence="2" type="ORF">NJ959_28310</name>
</gene>
<dbReference type="CDD" id="cd02042">
    <property type="entry name" value="ParAB_family"/>
    <property type="match status" value="1"/>
</dbReference>
<dbReference type="PANTHER" id="PTHR13696">
    <property type="entry name" value="P-LOOP CONTAINING NUCLEOSIDE TRIPHOSPHATE HYDROLASE"/>
    <property type="match status" value="1"/>
</dbReference>
<comment type="caution">
    <text evidence="2">The sequence shown here is derived from an EMBL/GenBank/DDBJ whole genome shotgun (WGS) entry which is preliminary data.</text>
</comment>
<dbReference type="InterPro" id="IPR050678">
    <property type="entry name" value="DNA_Partitioning_ATPase"/>
</dbReference>
<dbReference type="SUPFAM" id="SSF52540">
    <property type="entry name" value="P-loop containing nucleoside triphosphate hydrolases"/>
    <property type="match status" value="1"/>
</dbReference>
<dbReference type="InterPro" id="IPR027417">
    <property type="entry name" value="P-loop_NTPase"/>
</dbReference>
<dbReference type="Gene3D" id="3.40.50.300">
    <property type="entry name" value="P-loop containing nucleotide triphosphate hydrolases"/>
    <property type="match status" value="1"/>
</dbReference>
<evidence type="ECO:0000313" key="2">
    <source>
        <dbReference type="EMBL" id="MCP2732341.1"/>
    </source>
</evidence>
<dbReference type="AlphaFoldDB" id="A0AAE3GX58"/>
<dbReference type="EMBL" id="JAMZMM010000560">
    <property type="protein sequence ID" value="MCP2732341.1"/>
    <property type="molecule type" value="Genomic_DNA"/>
</dbReference>
<dbReference type="InterPro" id="IPR025669">
    <property type="entry name" value="AAA_dom"/>
</dbReference>
<keyword evidence="3" id="KW-1185">Reference proteome</keyword>
<evidence type="ECO:0000313" key="3">
    <source>
        <dbReference type="Proteomes" id="UP001204953"/>
    </source>
</evidence>
<accession>A0AAE3GX58</accession>
<dbReference type="RefSeq" id="WP_254015060.1">
    <property type="nucleotide sequence ID" value="NZ_JAMZMM010000560.1"/>
</dbReference>
<feature type="domain" description="AAA" evidence="1">
    <location>
        <begin position="4"/>
        <end position="200"/>
    </location>
</feature>
<protein>
    <submittedName>
        <fullName evidence="2">AAA family ATPase</fullName>
    </submittedName>
</protein>
<reference evidence="2" key="1">
    <citation type="submission" date="2022-06" db="EMBL/GenBank/DDBJ databases">
        <title>New cyanobacteria of genus Symplocastrum in benthos of Lake Baikal.</title>
        <authorList>
            <person name="Sorokovikova E."/>
            <person name="Tikhonova I."/>
            <person name="Krasnopeev A."/>
            <person name="Evseev P."/>
            <person name="Gladkikh A."/>
            <person name="Belykh O."/>
        </authorList>
    </citation>
    <scope>NUCLEOTIDE SEQUENCE</scope>
    <source>
        <strain evidence="2">BBK-W-15</strain>
    </source>
</reference>
<proteinExistence type="predicted"/>
<name>A0AAE3GX58_9CYAN</name>
<evidence type="ECO:0000259" key="1">
    <source>
        <dbReference type="Pfam" id="PF13614"/>
    </source>
</evidence>
<dbReference type="PANTHER" id="PTHR13696:SF52">
    <property type="entry name" value="PARA FAMILY PROTEIN CT_582"/>
    <property type="match status" value="1"/>
</dbReference>